<dbReference type="RefSeq" id="XP_016764340.1">
    <property type="nucleotide sequence ID" value="XM_016903110.1"/>
</dbReference>
<feature type="region of interest" description="Disordered" evidence="9">
    <location>
        <begin position="102"/>
        <end position="129"/>
    </location>
</feature>
<evidence type="ECO:0000256" key="6">
    <source>
        <dbReference type="ARBA" id="ARBA00023187"/>
    </source>
</evidence>
<evidence type="ECO:0000313" key="12">
    <source>
        <dbReference type="EMBL" id="EMF16219.1"/>
    </source>
</evidence>
<feature type="compositionally biased region" description="Acidic residues" evidence="9">
    <location>
        <begin position="267"/>
        <end position="288"/>
    </location>
</feature>
<dbReference type="InterPro" id="IPR051421">
    <property type="entry name" value="RNA_Proc_DNA_Dmg_Regulator"/>
</dbReference>
<proteinExistence type="inferred from homology"/>
<dbReference type="Proteomes" id="UP000016931">
    <property type="component" value="Unassembled WGS sequence"/>
</dbReference>
<dbReference type="AlphaFoldDB" id="N1QLV2"/>
<evidence type="ECO:0000256" key="8">
    <source>
        <dbReference type="ARBA" id="ARBA00023306"/>
    </source>
</evidence>
<evidence type="ECO:0000313" key="13">
    <source>
        <dbReference type="Proteomes" id="UP000016931"/>
    </source>
</evidence>
<feature type="domain" description="Sde2 ubiquitin" evidence="10">
    <location>
        <begin position="8"/>
        <end position="93"/>
    </location>
</feature>
<dbReference type="HOGENOM" id="CLU_060603_0_0_1"/>
<feature type="region of interest" description="Disordered" evidence="9">
    <location>
        <begin position="172"/>
        <end position="191"/>
    </location>
</feature>
<organism evidence="12 13">
    <name type="scientific">Sphaerulina musiva (strain SO2202)</name>
    <name type="common">Poplar stem canker fungus</name>
    <name type="synonym">Septoria musiva</name>
    <dbReference type="NCBI Taxonomy" id="692275"/>
    <lineage>
        <taxon>Eukaryota</taxon>
        <taxon>Fungi</taxon>
        <taxon>Dikarya</taxon>
        <taxon>Ascomycota</taxon>
        <taxon>Pezizomycotina</taxon>
        <taxon>Dothideomycetes</taxon>
        <taxon>Dothideomycetidae</taxon>
        <taxon>Mycosphaerellales</taxon>
        <taxon>Mycosphaerellaceae</taxon>
        <taxon>Sphaerulina</taxon>
    </lineage>
</organism>
<dbReference type="GO" id="GO:0006397">
    <property type="term" value="P:mRNA processing"/>
    <property type="evidence" value="ECO:0007669"/>
    <property type="project" value="UniProtKB-KW"/>
</dbReference>
<protein>
    <submittedName>
        <fullName evidence="12">Uncharacterized protein</fullName>
    </submittedName>
</protein>
<evidence type="ECO:0000256" key="5">
    <source>
        <dbReference type="ARBA" id="ARBA00022664"/>
    </source>
</evidence>
<evidence type="ECO:0000259" key="11">
    <source>
        <dbReference type="Pfam" id="PF22782"/>
    </source>
</evidence>
<dbReference type="Pfam" id="PF13019">
    <property type="entry name" value="Sde2_N_Ubi_yeast"/>
    <property type="match status" value="1"/>
</dbReference>
<accession>N1QLV2</accession>
<dbReference type="PANTHER" id="PTHR12786:SF1">
    <property type="entry name" value="SPLICING REGULATOR SDE2"/>
    <property type="match status" value="1"/>
</dbReference>
<dbReference type="STRING" id="692275.N1QLV2"/>
<evidence type="ECO:0000256" key="9">
    <source>
        <dbReference type="SAM" id="MobiDB-lite"/>
    </source>
</evidence>
<keyword evidence="8" id="KW-0131">Cell cycle</keyword>
<keyword evidence="13" id="KW-1185">Reference proteome</keyword>
<evidence type="ECO:0000256" key="1">
    <source>
        <dbReference type="ARBA" id="ARBA00004123"/>
    </source>
</evidence>
<keyword evidence="7" id="KW-0539">Nucleus</keyword>
<evidence type="ECO:0000256" key="2">
    <source>
        <dbReference type="ARBA" id="ARBA00004496"/>
    </source>
</evidence>
<dbReference type="OMA" id="RAPWIQN"/>
<dbReference type="Pfam" id="PF22782">
    <property type="entry name" value="SDE2"/>
    <property type="match status" value="1"/>
</dbReference>
<feature type="compositionally biased region" description="Basic and acidic residues" evidence="9">
    <location>
        <begin position="172"/>
        <end position="181"/>
    </location>
</feature>
<keyword evidence="5" id="KW-0507">mRNA processing</keyword>
<dbReference type="eggNOG" id="KOG2827">
    <property type="taxonomic scope" value="Eukaryota"/>
</dbReference>
<feature type="compositionally biased region" description="Low complexity" evidence="9">
    <location>
        <begin position="117"/>
        <end position="128"/>
    </location>
</feature>
<feature type="compositionally biased region" description="Acidic residues" evidence="9">
    <location>
        <begin position="229"/>
        <end position="240"/>
    </location>
</feature>
<dbReference type="EMBL" id="KB456260">
    <property type="protein sequence ID" value="EMF16219.1"/>
    <property type="molecule type" value="Genomic_DNA"/>
</dbReference>
<dbReference type="PANTHER" id="PTHR12786">
    <property type="entry name" value="SPLICING FACTOR SF3A-RELATED"/>
    <property type="match status" value="1"/>
</dbReference>
<evidence type="ECO:0000259" key="10">
    <source>
        <dbReference type="Pfam" id="PF13019"/>
    </source>
</evidence>
<dbReference type="GeneID" id="27900247"/>
<name>N1QLV2_SPHMS</name>
<feature type="domain" description="SDE2-like" evidence="11">
    <location>
        <begin position="94"/>
        <end position="210"/>
    </location>
</feature>
<dbReference type="InterPro" id="IPR024974">
    <property type="entry name" value="Sde2_N"/>
</dbReference>
<keyword evidence="4" id="KW-0963">Cytoplasm</keyword>
<evidence type="ECO:0000256" key="3">
    <source>
        <dbReference type="ARBA" id="ARBA00008726"/>
    </source>
</evidence>
<dbReference type="GO" id="GO:0008380">
    <property type="term" value="P:RNA splicing"/>
    <property type="evidence" value="ECO:0007669"/>
    <property type="project" value="UniProtKB-KW"/>
</dbReference>
<dbReference type="GO" id="GO:0005737">
    <property type="term" value="C:cytoplasm"/>
    <property type="evidence" value="ECO:0007669"/>
    <property type="project" value="UniProtKB-SubCell"/>
</dbReference>
<dbReference type="OrthoDB" id="547031at2759"/>
<evidence type="ECO:0000256" key="4">
    <source>
        <dbReference type="ARBA" id="ARBA00022490"/>
    </source>
</evidence>
<dbReference type="InterPro" id="IPR053822">
    <property type="entry name" value="SDE2-like_dom"/>
</dbReference>
<reference evidence="12 13" key="1">
    <citation type="journal article" date="2012" name="PLoS Pathog.">
        <title>Diverse lifestyles and strategies of plant pathogenesis encoded in the genomes of eighteen Dothideomycetes fungi.</title>
        <authorList>
            <person name="Ohm R.A."/>
            <person name="Feau N."/>
            <person name="Henrissat B."/>
            <person name="Schoch C.L."/>
            <person name="Horwitz B.A."/>
            <person name="Barry K.W."/>
            <person name="Condon B.J."/>
            <person name="Copeland A.C."/>
            <person name="Dhillon B."/>
            <person name="Glaser F."/>
            <person name="Hesse C.N."/>
            <person name="Kosti I."/>
            <person name="LaButti K."/>
            <person name="Lindquist E.A."/>
            <person name="Lucas S."/>
            <person name="Salamov A.A."/>
            <person name="Bradshaw R.E."/>
            <person name="Ciuffetti L."/>
            <person name="Hamelin R.C."/>
            <person name="Kema G.H.J."/>
            <person name="Lawrence C."/>
            <person name="Scott J.A."/>
            <person name="Spatafora J.W."/>
            <person name="Turgeon B.G."/>
            <person name="de Wit P.J.G.M."/>
            <person name="Zhong S."/>
            <person name="Goodwin S.B."/>
            <person name="Grigoriev I.V."/>
        </authorList>
    </citation>
    <scope>NUCLEOTIDE SEQUENCE [LARGE SCALE GENOMIC DNA]</scope>
    <source>
        <strain evidence="12 13">SO2202</strain>
    </source>
</reference>
<sequence>MADMEPTINVLLTTFAGLGLPRTLSLPTKASTPISSVYSTIQSRLPSSTTDDGLLITTVSNKQLLPHNESPLTSLLSSPNDTILSLRLSRRLCGGKGGFGSQLRAAGGRMSSRKNRNSNVNPNASNRNLDGRRLRTVDEAKKLADYLAIKPEMEKKEREERKKRWQEVVDAAERREEEIKGGKAGASKGRLDAEWVEGKEEVENKTREAVVRAMREGLLEQITGSESSAEAEDSEDEDAEQSSGSSDGVEAEAPNTAADGGRSFFGWDDDDDEDDDEDSEDDEVTEEAYEGKGKGKANV</sequence>
<evidence type="ECO:0000256" key="7">
    <source>
        <dbReference type="ARBA" id="ARBA00023242"/>
    </source>
</evidence>
<feature type="region of interest" description="Disordered" evidence="9">
    <location>
        <begin position="216"/>
        <end position="299"/>
    </location>
</feature>
<keyword evidence="6" id="KW-0508">mRNA splicing</keyword>
<comment type="similarity">
    <text evidence="3">Belongs to the SDE2 family.</text>
</comment>
<gene>
    <name evidence="12" type="ORF">SEPMUDRAFT_145530</name>
</gene>
<comment type="subcellular location">
    <subcellularLocation>
        <location evidence="2">Cytoplasm</location>
    </subcellularLocation>
    <subcellularLocation>
        <location evidence="1">Nucleus</location>
    </subcellularLocation>
</comment>
<dbReference type="GO" id="GO:0005634">
    <property type="term" value="C:nucleus"/>
    <property type="evidence" value="ECO:0007669"/>
    <property type="project" value="UniProtKB-SubCell"/>
</dbReference>